<evidence type="ECO:0000256" key="1">
    <source>
        <dbReference type="SAM" id="MobiDB-lite"/>
    </source>
</evidence>
<dbReference type="RefSeq" id="YP_010669496.1">
    <property type="nucleotide sequence ID" value="NC_070961.1"/>
</dbReference>
<dbReference type="KEGG" id="vg:77945679"/>
<evidence type="ECO:0000313" key="2">
    <source>
        <dbReference type="EMBL" id="QPB08080.1"/>
    </source>
</evidence>
<accession>A0A873WAD8</accession>
<organism evidence="2 3">
    <name type="scientific">Synechococcus phage S-H9-1</name>
    <dbReference type="NCBI Taxonomy" id="2783674"/>
    <lineage>
        <taxon>Viruses</taxon>
        <taxon>Duplodnaviria</taxon>
        <taxon>Heunggongvirae</taxon>
        <taxon>Uroviricota</taxon>
        <taxon>Caudoviricetes</taxon>
        <taxon>Pantevenvirales</taxon>
        <taxon>Kyanoviridae</taxon>
        <taxon>Scyllavirus</taxon>
        <taxon>Scyllavirus aitchnine</taxon>
    </lineage>
</organism>
<evidence type="ECO:0000313" key="3">
    <source>
        <dbReference type="Proteomes" id="UP000663288"/>
    </source>
</evidence>
<dbReference type="Proteomes" id="UP000663288">
    <property type="component" value="Segment"/>
</dbReference>
<feature type="compositionally biased region" description="Basic and acidic residues" evidence="1">
    <location>
        <begin position="8"/>
        <end position="22"/>
    </location>
</feature>
<protein>
    <submittedName>
        <fullName evidence="2">Uncharacterized protein</fullName>
    </submittedName>
</protein>
<dbReference type="EMBL" id="MW117966">
    <property type="protein sequence ID" value="QPB08080.1"/>
    <property type="molecule type" value="Genomic_DNA"/>
</dbReference>
<name>A0A873WAD8_9CAUD</name>
<reference evidence="2" key="1">
    <citation type="submission" date="2020-10" db="EMBL/GenBank/DDBJ databases">
        <title>The Isolation and Genome Sequence of a Novel Cyanophage S-H9-1 from the Yellow Sea, China.</title>
        <authorList>
            <person name="Jiang T."/>
        </authorList>
    </citation>
    <scope>NUCLEOTIDE SEQUENCE</scope>
</reference>
<proteinExistence type="predicted"/>
<dbReference type="GeneID" id="77945679"/>
<sequence>MAHQSVLRIKDKSWTAGHGKDKTKANYTVGQKRLEFEVTWKDKMQSQIIPFVDEHGHQGFRVIIERAN</sequence>
<keyword evidence="3" id="KW-1185">Reference proteome</keyword>
<feature type="region of interest" description="Disordered" evidence="1">
    <location>
        <begin position="1"/>
        <end position="22"/>
    </location>
</feature>